<dbReference type="InterPro" id="IPR023875">
    <property type="entry name" value="DNA_repair_put"/>
</dbReference>
<dbReference type="InterPro" id="IPR005273">
    <property type="entry name" value="Ura-DNA_glyco_family4"/>
</dbReference>
<dbReference type="Proteomes" id="UP000606044">
    <property type="component" value="Unassembled WGS sequence"/>
</dbReference>
<dbReference type="GO" id="GO:0097506">
    <property type="term" value="F:deaminated base DNA N-glycosylase activity"/>
    <property type="evidence" value="ECO:0007669"/>
    <property type="project" value="UniProtKB-ARBA"/>
</dbReference>
<dbReference type="NCBIfam" id="TIGR03914">
    <property type="entry name" value="UDG_fam_dom"/>
    <property type="match status" value="1"/>
</dbReference>
<sequence length="476" mass="52911">MLHVTLESETDFEGWRRQARALVRRGVRPRDVVWSPGGTADLFGGGELPEMGEGQGEAAAFTVPRAFVELAETVVLHADPQRFARLYNLLFRLRETPRLMELAIDPDVARLQAMAKSVRRDIHKMRAFVRFRRVELEGVEWFVSWFEPEHHILKANAPFFRRRFAGMNFSILTPEASAHWDGVALSFGPGATRAEAPTDDALEELWRGYYASIFNPARLKISAMKSEMAVKYWHNLPEAQLIAPLIADAQRRTVHMMEEGATAPNARPHKPAPQVAEPVPQDALAAARAEAASCRACPLWAPATQTVFGAGPVDAPVMFVGEQPGDQEDLDGRPFVGPAGKMFDRAAQEAGLERARAYVTNAVKHFKFVPRGKRRIHQSPAVAEIRACRPWLMRELELVRPKLVVAMGATAAQAVFGKAMPVGKNRGRLLALEDGRQALITVHPSYLLRLPDAAAQAEEYARFVEDLKLARPFLAV</sequence>
<name>A0A917BQH2_9HYPH</name>
<dbReference type="NCBIfam" id="TIGR03915">
    <property type="entry name" value="SAM_7_link_chp"/>
    <property type="match status" value="1"/>
</dbReference>
<evidence type="ECO:0000256" key="8">
    <source>
        <dbReference type="ARBA" id="ARBA00023014"/>
    </source>
</evidence>
<gene>
    <name evidence="11" type="ORF">GCM10007301_13110</name>
</gene>
<dbReference type="GO" id="GO:0006281">
    <property type="term" value="P:DNA repair"/>
    <property type="evidence" value="ECO:0007669"/>
    <property type="project" value="UniProtKB-KW"/>
</dbReference>
<reference evidence="11" key="2">
    <citation type="submission" date="2020-09" db="EMBL/GenBank/DDBJ databases">
        <authorList>
            <person name="Sun Q."/>
            <person name="Sedlacek I."/>
        </authorList>
    </citation>
    <scope>NUCLEOTIDE SEQUENCE</scope>
    <source>
        <strain evidence="11">CCM 7897</strain>
    </source>
</reference>
<keyword evidence="3" id="KW-0004">4Fe-4S</keyword>
<dbReference type="SUPFAM" id="SSF52141">
    <property type="entry name" value="Uracil-DNA glycosylase-like"/>
    <property type="match status" value="1"/>
</dbReference>
<dbReference type="Gene3D" id="3.40.470.10">
    <property type="entry name" value="Uracil-DNA glycosylase-like domain"/>
    <property type="match status" value="1"/>
</dbReference>
<dbReference type="InterPro" id="IPR036895">
    <property type="entry name" value="Uracil-DNA_glycosylase-like_sf"/>
</dbReference>
<evidence type="ECO:0000313" key="12">
    <source>
        <dbReference type="Proteomes" id="UP000606044"/>
    </source>
</evidence>
<evidence type="ECO:0000256" key="1">
    <source>
        <dbReference type="ARBA" id="ARBA00006521"/>
    </source>
</evidence>
<evidence type="ECO:0000256" key="7">
    <source>
        <dbReference type="ARBA" id="ARBA00023004"/>
    </source>
</evidence>
<dbReference type="AlphaFoldDB" id="A0A917BQH2"/>
<evidence type="ECO:0000256" key="2">
    <source>
        <dbReference type="ARBA" id="ARBA00019403"/>
    </source>
</evidence>
<keyword evidence="5" id="KW-0227">DNA damage</keyword>
<keyword evidence="12" id="KW-1185">Reference proteome</keyword>
<reference evidence="11" key="1">
    <citation type="journal article" date="2014" name="Int. J. Syst. Evol. Microbiol.">
        <title>Complete genome sequence of Corynebacterium casei LMG S-19264T (=DSM 44701T), isolated from a smear-ripened cheese.</title>
        <authorList>
            <consortium name="US DOE Joint Genome Institute (JGI-PGF)"/>
            <person name="Walter F."/>
            <person name="Albersmeier A."/>
            <person name="Kalinowski J."/>
            <person name="Ruckert C."/>
        </authorList>
    </citation>
    <scope>NUCLEOTIDE SEQUENCE</scope>
    <source>
        <strain evidence="11">CCM 7897</strain>
    </source>
</reference>
<keyword evidence="7" id="KW-0408">Iron</keyword>
<evidence type="ECO:0000256" key="3">
    <source>
        <dbReference type="ARBA" id="ARBA00022485"/>
    </source>
</evidence>
<dbReference type="SMART" id="SM00987">
    <property type="entry name" value="UreE_C"/>
    <property type="match status" value="1"/>
</dbReference>
<dbReference type="NCBIfam" id="TIGR00758">
    <property type="entry name" value="UDG_fam4"/>
    <property type="match status" value="1"/>
</dbReference>
<proteinExistence type="inferred from homology"/>
<comment type="similarity">
    <text evidence="1">Belongs to the uracil-DNA glycosylase (UDG) superfamily. Type 4 (UDGa) family.</text>
</comment>
<organism evidence="11 12">
    <name type="scientific">Azorhizobium oxalatiphilum</name>
    <dbReference type="NCBI Taxonomy" id="980631"/>
    <lineage>
        <taxon>Bacteria</taxon>
        <taxon>Pseudomonadati</taxon>
        <taxon>Pseudomonadota</taxon>
        <taxon>Alphaproteobacteria</taxon>
        <taxon>Hyphomicrobiales</taxon>
        <taxon>Xanthobacteraceae</taxon>
        <taxon>Azorhizobium</taxon>
    </lineage>
</organism>
<dbReference type="RefSeq" id="WP_188576469.1">
    <property type="nucleotide sequence ID" value="NZ_BMCT01000001.1"/>
</dbReference>
<dbReference type="Pfam" id="PF13566">
    <property type="entry name" value="DUF4130"/>
    <property type="match status" value="1"/>
</dbReference>
<dbReference type="PANTHER" id="PTHR33693">
    <property type="entry name" value="TYPE-5 URACIL-DNA GLYCOSYLASE"/>
    <property type="match status" value="1"/>
</dbReference>
<dbReference type="InterPro" id="IPR051536">
    <property type="entry name" value="UDG_Type-4/5"/>
</dbReference>
<comment type="caution">
    <text evidence="11">The sequence shown here is derived from an EMBL/GenBank/DDBJ whole genome shotgun (WGS) entry which is preliminary data.</text>
</comment>
<dbReference type="Pfam" id="PF03167">
    <property type="entry name" value="UDG"/>
    <property type="match status" value="1"/>
</dbReference>
<evidence type="ECO:0000256" key="6">
    <source>
        <dbReference type="ARBA" id="ARBA00022801"/>
    </source>
</evidence>
<dbReference type="CDD" id="cd10030">
    <property type="entry name" value="UDG-F4_TTUDGA_SPO1dp_like"/>
    <property type="match status" value="1"/>
</dbReference>
<evidence type="ECO:0000256" key="5">
    <source>
        <dbReference type="ARBA" id="ARBA00022763"/>
    </source>
</evidence>
<dbReference type="GO" id="GO:0051539">
    <property type="term" value="F:4 iron, 4 sulfur cluster binding"/>
    <property type="evidence" value="ECO:0007669"/>
    <property type="project" value="UniProtKB-KW"/>
</dbReference>
<dbReference type="EMBL" id="BMCT01000001">
    <property type="protein sequence ID" value="GGF54927.1"/>
    <property type="molecule type" value="Genomic_DNA"/>
</dbReference>
<evidence type="ECO:0000256" key="4">
    <source>
        <dbReference type="ARBA" id="ARBA00022723"/>
    </source>
</evidence>
<keyword evidence="6" id="KW-0378">Hydrolase</keyword>
<keyword evidence="8" id="KW-0411">Iron-sulfur</keyword>
<dbReference type="GO" id="GO:0046872">
    <property type="term" value="F:metal ion binding"/>
    <property type="evidence" value="ECO:0007669"/>
    <property type="project" value="UniProtKB-KW"/>
</dbReference>
<evidence type="ECO:0000313" key="11">
    <source>
        <dbReference type="EMBL" id="GGF54927.1"/>
    </source>
</evidence>
<dbReference type="PANTHER" id="PTHR33693:SF9">
    <property type="entry name" value="TYPE-4 URACIL-DNA GLYCOSYLASE"/>
    <property type="match status" value="1"/>
</dbReference>
<evidence type="ECO:0000256" key="9">
    <source>
        <dbReference type="ARBA" id="ARBA00023204"/>
    </source>
</evidence>
<evidence type="ECO:0000259" key="10">
    <source>
        <dbReference type="SMART" id="SM00986"/>
    </source>
</evidence>
<keyword evidence="9" id="KW-0234">DNA repair</keyword>
<feature type="domain" description="Uracil-DNA glycosylase-like" evidence="10">
    <location>
        <begin position="308"/>
        <end position="468"/>
    </location>
</feature>
<dbReference type="SMART" id="SM00986">
    <property type="entry name" value="UDG"/>
    <property type="match status" value="1"/>
</dbReference>
<dbReference type="InterPro" id="IPR025404">
    <property type="entry name" value="DUF4130"/>
</dbReference>
<protein>
    <recommendedName>
        <fullName evidence="2">Type-4 uracil-DNA glycosylase</fullName>
    </recommendedName>
</protein>
<keyword evidence="4" id="KW-0479">Metal-binding</keyword>
<dbReference type="InterPro" id="IPR005122">
    <property type="entry name" value="Uracil-DNA_glycosylase-like"/>
</dbReference>
<accession>A0A917BQH2</accession>